<gene>
    <name evidence="3" type="ORF">CA85_37410</name>
</gene>
<dbReference type="PANTHER" id="PTHR33619">
    <property type="entry name" value="POLYSACCHARIDE EXPORT PROTEIN GFCE-RELATED"/>
    <property type="match status" value="1"/>
</dbReference>
<dbReference type="PANTHER" id="PTHR33619:SF3">
    <property type="entry name" value="POLYSACCHARIDE EXPORT PROTEIN GFCE-RELATED"/>
    <property type="match status" value="1"/>
</dbReference>
<dbReference type="Proteomes" id="UP000318053">
    <property type="component" value="Unassembled WGS sequence"/>
</dbReference>
<dbReference type="AlphaFoldDB" id="A0A5C5XPL1"/>
<protein>
    <submittedName>
        <fullName evidence="3">Polysaccharide biosynthesis/export protein</fullName>
    </submittedName>
</protein>
<evidence type="ECO:0000256" key="1">
    <source>
        <dbReference type="ARBA" id="ARBA00022729"/>
    </source>
</evidence>
<dbReference type="OrthoDB" id="233929at2"/>
<sequence>MIRSSQHHPITASIAVTALITITALSSTGCHIHSVASARNSIPAHRLDPNLFGCSREALAPLPYSSLGQVKPEQHIIGAGDTLSVYVYGVFPANEEETPVQQRAQSLNQRYYPPRGTVVGPLTGLPTRVEGNGTIDMPLIGDISISGLTLPEAVAKIKQAYYDENVLQEGKERVTVDLLIPRVRRIVVLRQDSPAPQVSLTPPGVVDQVHRGSGEVIDLPMYENDVLHALGATGGLPGTDAARELYVIRNGAGINTQFLSGSSLQGLVSGGEGGECNPGVIRIPLVGCPCDGIPFTPADVVLNDGDTIYIPRRDEYFITGGLLPGARVPLPRDKDVDVLEAIALATGSPGGPLGLSGAVLAGGTPGYVREATQVMILRTLPDGRQINIRVDLDRAINDQKQRIRIMPDDVVMLHQKPGAAFFNTFLNFFSGDSLLITAVDN</sequence>
<feature type="domain" description="Polysaccharide export protein N-terminal" evidence="2">
    <location>
        <begin position="72"/>
        <end position="170"/>
    </location>
</feature>
<dbReference type="InterPro" id="IPR049712">
    <property type="entry name" value="Poly_export"/>
</dbReference>
<dbReference type="Pfam" id="PF02563">
    <property type="entry name" value="Poly_export"/>
    <property type="match status" value="1"/>
</dbReference>
<organism evidence="3 4">
    <name type="scientific">Allorhodopirellula solitaria</name>
    <dbReference type="NCBI Taxonomy" id="2527987"/>
    <lineage>
        <taxon>Bacteria</taxon>
        <taxon>Pseudomonadati</taxon>
        <taxon>Planctomycetota</taxon>
        <taxon>Planctomycetia</taxon>
        <taxon>Pirellulales</taxon>
        <taxon>Pirellulaceae</taxon>
        <taxon>Allorhodopirellula</taxon>
    </lineage>
</organism>
<keyword evidence="4" id="KW-1185">Reference proteome</keyword>
<dbReference type="Gene3D" id="3.30.1950.10">
    <property type="entry name" value="wza like domain"/>
    <property type="match status" value="1"/>
</dbReference>
<name>A0A5C5XPL1_9BACT</name>
<dbReference type="InterPro" id="IPR003715">
    <property type="entry name" value="Poly_export_N"/>
</dbReference>
<reference evidence="3 4" key="1">
    <citation type="submission" date="2019-02" db="EMBL/GenBank/DDBJ databases">
        <title>Deep-cultivation of Planctomycetes and their phenomic and genomic characterization uncovers novel biology.</title>
        <authorList>
            <person name="Wiegand S."/>
            <person name="Jogler M."/>
            <person name="Boedeker C."/>
            <person name="Pinto D."/>
            <person name="Vollmers J."/>
            <person name="Rivas-Marin E."/>
            <person name="Kohn T."/>
            <person name="Peeters S.H."/>
            <person name="Heuer A."/>
            <person name="Rast P."/>
            <person name="Oberbeckmann S."/>
            <person name="Bunk B."/>
            <person name="Jeske O."/>
            <person name="Meyerdierks A."/>
            <person name="Storesund J.E."/>
            <person name="Kallscheuer N."/>
            <person name="Luecker S."/>
            <person name="Lage O.M."/>
            <person name="Pohl T."/>
            <person name="Merkel B.J."/>
            <person name="Hornburger P."/>
            <person name="Mueller R.-W."/>
            <person name="Bruemmer F."/>
            <person name="Labrenz M."/>
            <person name="Spormann A.M."/>
            <person name="Op Den Camp H."/>
            <person name="Overmann J."/>
            <person name="Amann R."/>
            <person name="Jetten M.S.M."/>
            <person name="Mascher T."/>
            <person name="Medema M.H."/>
            <person name="Devos D.P."/>
            <person name="Kaster A.-K."/>
            <person name="Ovreas L."/>
            <person name="Rohde M."/>
            <person name="Galperin M.Y."/>
            <person name="Jogler C."/>
        </authorList>
    </citation>
    <scope>NUCLEOTIDE SEQUENCE [LARGE SCALE GENOMIC DNA]</scope>
    <source>
        <strain evidence="3 4">CA85</strain>
    </source>
</reference>
<keyword evidence="1" id="KW-0732">Signal</keyword>
<dbReference type="GO" id="GO:0015159">
    <property type="term" value="F:polysaccharide transmembrane transporter activity"/>
    <property type="evidence" value="ECO:0007669"/>
    <property type="project" value="InterPro"/>
</dbReference>
<comment type="caution">
    <text evidence="3">The sequence shown here is derived from an EMBL/GenBank/DDBJ whole genome shotgun (WGS) entry which is preliminary data.</text>
</comment>
<proteinExistence type="predicted"/>
<dbReference type="EMBL" id="SJPK01000010">
    <property type="protein sequence ID" value="TWT64608.1"/>
    <property type="molecule type" value="Genomic_DNA"/>
</dbReference>
<dbReference type="PROSITE" id="PS51257">
    <property type="entry name" value="PROKAR_LIPOPROTEIN"/>
    <property type="match status" value="1"/>
</dbReference>
<dbReference type="RefSeq" id="WP_146392652.1">
    <property type="nucleotide sequence ID" value="NZ_SJPK01000010.1"/>
</dbReference>
<evidence type="ECO:0000313" key="4">
    <source>
        <dbReference type="Proteomes" id="UP000318053"/>
    </source>
</evidence>
<accession>A0A5C5XPL1</accession>
<evidence type="ECO:0000313" key="3">
    <source>
        <dbReference type="EMBL" id="TWT64608.1"/>
    </source>
</evidence>
<evidence type="ECO:0000259" key="2">
    <source>
        <dbReference type="Pfam" id="PF02563"/>
    </source>
</evidence>